<dbReference type="RefSeq" id="WP_132258474.1">
    <property type="nucleotide sequence ID" value="NZ_SLZQ01000004.1"/>
</dbReference>
<reference evidence="5 6" key="1">
    <citation type="submission" date="2019-03" db="EMBL/GenBank/DDBJ databases">
        <title>Genomic Encyclopedia of Type Strains, Phase IV (KMG-IV): sequencing the most valuable type-strain genomes for metagenomic binning, comparative biology and taxonomic classification.</title>
        <authorList>
            <person name="Goeker M."/>
        </authorList>
    </citation>
    <scope>NUCLEOTIDE SEQUENCE [LARGE SCALE GENOMIC DNA]</scope>
    <source>
        <strain evidence="5 6">DSM 7445</strain>
    </source>
</reference>
<name>A0A4R3HZ67_PAULE</name>
<accession>A0A4R3HZ67</accession>
<dbReference type="InterPro" id="IPR032789">
    <property type="entry name" value="T2SS-T3SS_pil_N"/>
</dbReference>
<feature type="domain" description="Type II/III secretion system secretin-like" evidence="3">
    <location>
        <begin position="252"/>
        <end position="407"/>
    </location>
</feature>
<dbReference type="Pfam" id="PF13629">
    <property type="entry name" value="T2SS-T3SS_pil_N"/>
    <property type="match status" value="1"/>
</dbReference>
<comment type="similarity">
    <text evidence="1">Belongs to the bacterial secretin family.</text>
</comment>
<proteinExistence type="inferred from homology"/>
<dbReference type="Pfam" id="PF00263">
    <property type="entry name" value="Secretin"/>
    <property type="match status" value="1"/>
</dbReference>
<evidence type="ECO:0000259" key="4">
    <source>
        <dbReference type="Pfam" id="PF13629"/>
    </source>
</evidence>
<evidence type="ECO:0000256" key="1">
    <source>
        <dbReference type="RuleBase" id="RU004003"/>
    </source>
</evidence>
<evidence type="ECO:0000256" key="2">
    <source>
        <dbReference type="SAM" id="SignalP"/>
    </source>
</evidence>
<dbReference type="InterPro" id="IPR001775">
    <property type="entry name" value="GspD/PilQ"/>
</dbReference>
<keyword evidence="2" id="KW-0732">Signal</keyword>
<dbReference type="PANTHER" id="PTHR30332:SF17">
    <property type="entry name" value="TYPE IV PILIATION SYSTEM PROTEIN DR_0774-RELATED"/>
    <property type="match status" value="1"/>
</dbReference>
<evidence type="ECO:0000259" key="3">
    <source>
        <dbReference type="Pfam" id="PF00263"/>
    </source>
</evidence>
<feature type="signal peptide" evidence="2">
    <location>
        <begin position="1"/>
        <end position="21"/>
    </location>
</feature>
<evidence type="ECO:0000313" key="6">
    <source>
        <dbReference type="Proteomes" id="UP000295382"/>
    </source>
</evidence>
<dbReference type="PANTHER" id="PTHR30332">
    <property type="entry name" value="PROBABLE GENERAL SECRETION PATHWAY PROTEIN D"/>
    <property type="match status" value="1"/>
</dbReference>
<dbReference type="OrthoDB" id="9775455at2"/>
<dbReference type="InterPro" id="IPR004846">
    <property type="entry name" value="T2SS/T3SS_dom"/>
</dbReference>
<sequence length="438" mass="46965">MKRLITLILWSLLALTGGARAQQSAPDAKSNEILMYVGEVKTLAADRISRIAVGNGKLVTTSVLGNKELLLIAEAPGDTSLVIWSGPVNKSIYTLRISPRDSSDAYRKASAMLQGIPGIRINTVGTNVIVSGAASKENLARIETVVKAYPQVTSLVSEEEMSMKKMIYMKVQIVEMNKNLLKNIGVQWPGSFAGPMVGFSGNLGSERGAQAPLKDVFPVGFVNANNQKQVVSGFHTYLGISSLINTTINLAKNNGDVYSLAEPELSARSGGEAKFLAGGQIPLPAQSALGSGSVEFKDYGIRLAIKPIADDEGNVVAAIKTEVSSIDPSVSVQGIPGFLTRQSESEVNVKNGQTIIMSGLVNNTMSDDSSRIPGLGDIPVLGRLFRSDGFRSGRTDLVILVTPTIIDPASTINRERIDKSMDMRERFERKLNNQDIVD</sequence>
<feature type="domain" description="Pilus formation protein N-terminal" evidence="4">
    <location>
        <begin position="30"/>
        <end position="85"/>
    </location>
</feature>
<dbReference type="GO" id="GO:0009306">
    <property type="term" value="P:protein secretion"/>
    <property type="evidence" value="ECO:0007669"/>
    <property type="project" value="InterPro"/>
</dbReference>
<dbReference type="Proteomes" id="UP000295382">
    <property type="component" value="Unassembled WGS sequence"/>
</dbReference>
<dbReference type="GO" id="GO:0015627">
    <property type="term" value="C:type II protein secretion system complex"/>
    <property type="evidence" value="ECO:0007669"/>
    <property type="project" value="TreeGrafter"/>
</dbReference>
<keyword evidence="6" id="KW-1185">Reference proteome</keyword>
<dbReference type="InterPro" id="IPR050810">
    <property type="entry name" value="Bact_Secretion_Sys_Channel"/>
</dbReference>
<organism evidence="5 6">
    <name type="scientific">Paucimonas lemoignei</name>
    <name type="common">Pseudomonas lemoignei</name>
    <dbReference type="NCBI Taxonomy" id="29443"/>
    <lineage>
        <taxon>Bacteria</taxon>
        <taxon>Pseudomonadati</taxon>
        <taxon>Pseudomonadota</taxon>
        <taxon>Betaproteobacteria</taxon>
        <taxon>Burkholderiales</taxon>
        <taxon>Burkholderiaceae</taxon>
        <taxon>Paucimonas</taxon>
    </lineage>
</organism>
<dbReference type="PRINTS" id="PR00811">
    <property type="entry name" value="BCTERIALGSPD"/>
</dbReference>
<evidence type="ECO:0000313" key="5">
    <source>
        <dbReference type="EMBL" id="TCS37545.1"/>
    </source>
</evidence>
<dbReference type="AlphaFoldDB" id="A0A4R3HZ67"/>
<comment type="caution">
    <text evidence="5">The sequence shown here is derived from an EMBL/GenBank/DDBJ whole genome shotgun (WGS) entry which is preliminary data.</text>
</comment>
<dbReference type="EMBL" id="SLZQ01000004">
    <property type="protein sequence ID" value="TCS37545.1"/>
    <property type="molecule type" value="Genomic_DNA"/>
</dbReference>
<gene>
    <name evidence="5" type="ORF">EDC30_104349</name>
</gene>
<protein>
    <submittedName>
        <fullName evidence="5">Pilus assembly protein CpaC</fullName>
    </submittedName>
</protein>
<feature type="chain" id="PRO_5020266974" evidence="2">
    <location>
        <begin position="22"/>
        <end position="438"/>
    </location>
</feature>